<reference evidence="2" key="1">
    <citation type="journal article" date="2017" name="Nat. Commun.">
        <title>The North American bullfrog draft genome provides insight into hormonal regulation of long noncoding RNA.</title>
        <authorList>
            <person name="Hammond S.A."/>
            <person name="Warren R.L."/>
            <person name="Vandervalk B.P."/>
            <person name="Kucuk E."/>
            <person name="Khan H."/>
            <person name="Gibb E.A."/>
            <person name="Pandoh P."/>
            <person name="Kirk H."/>
            <person name="Zhao Y."/>
            <person name="Jones M."/>
            <person name="Mungall A.J."/>
            <person name="Coope R."/>
            <person name="Pleasance S."/>
            <person name="Moore R.A."/>
            <person name="Holt R.A."/>
            <person name="Round J.M."/>
            <person name="Ohora S."/>
            <person name="Walle B.V."/>
            <person name="Veldhoen N."/>
            <person name="Helbing C.C."/>
            <person name="Birol I."/>
        </authorList>
    </citation>
    <scope>NUCLEOTIDE SEQUENCE [LARGE SCALE GENOMIC DNA]</scope>
</reference>
<name>A0A2G9S8C0_AQUCT</name>
<dbReference type="EMBL" id="KV925730">
    <property type="protein sequence ID" value="PIO36392.1"/>
    <property type="molecule type" value="Genomic_DNA"/>
</dbReference>
<organism evidence="1 2">
    <name type="scientific">Aquarana catesbeiana</name>
    <name type="common">American bullfrog</name>
    <name type="synonym">Rana catesbeiana</name>
    <dbReference type="NCBI Taxonomy" id="8400"/>
    <lineage>
        <taxon>Eukaryota</taxon>
        <taxon>Metazoa</taxon>
        <taxon>Chordata</taxon>
        <taxon>Craniata</taxon>
        <taxon>Vertebrata</taxon>
        <taxon>Euteleostomi</taxon>
        <taxon>Amphibia</taxon>
        <taxon>Batrachia</taxon>
        <taxon>Anura</taxon>
        <taxon>Neobatrachia</taxon>
        <taxon>Ranoidea</taxon>
        <taxon>Ranidae</taxon>
        <taxon>Aquarana</taxon>
    </lineage>
</organism>
<proteinExistence type="predicted"/>
<accession>A0A2G9S8C0</accession>
<dbReference type="AlphaFoldDB" id="A0A2G9S8C0"/>
<evidence type="ECO:0000313" key="1">
    <source>
        <dbReference type="EMBL" id="PIO36392.1"/>
    </source>
</evidence>
<keyword evidence="2" id="KW-1185">Reference proteome</keyword>
<protein>
    <submittedName>
        <fullName evidence="1">Uncharacterized protein</fullName>
    </submittedName>
</protein>
<sequence>MLLLWRWRVYRSRLCPATCSVHLGKEHWKSSENPAWNPW</sequence>
<gene>
    <name evidence="1" type="ORF">AB205_0017680</name>
</gene>
<dbReference type="Proteomes" id="UP000228934">
    <property type="component" value="Unassembled WGS sequence"/>
</dbReference>
<evidence type="ECO:0000313" key="2">
    <source>
        <dbReference type="Proteomes" id="UP000228934"/>
    </source>
</evidence>